<sequence>MTSADYLEQKRRIREQAIDWVLTLEGNEPSRAELDRLERWLATDERHAAAFEQVRQLYGDTGKALLQEPEKTRKHIRSGRGKPAALVTVLIVCLGLLPFISEGLVYFQADRISATNELLSFNLADGSTLEMNAETALAEDFDDGRAIELLRGEIFLEVEKDPSRPFVVSAGAGRIEVLGTAFNVNRIGDWTEVTVTESTVRVTANGQSVLLTEGMRVRYDGDGNLEPVETVAEGTEASWRSGRLVFENRKLSWVVREIDRHLPGKLIVATDATANRLVSGSFDLGNPEQALEGFSEAFGLTYYRAGPLGGVIR</sequence>
<reference evidence="4" key="1">
    <citation type="submission" date="2020-12" db="EMBL/GenBank/DDBJ databases">
        <title>Oil enriched cultivation method for isolating marine PHA-producing bacteria.</title>
        <authorList>
            <person name="Zheng W."/>
            <person name="Yu S."/>
            <person name="Huang Y."/>
        </authorList>
    </citation>
    <scope>NUCLEOTIDE SEQUENCE</scope>
    <source>
        <strain evidence="4">SY-2-12</strain>
    </source>
</reference>
<dbReference type="EMBL" id="JAEKJZ010000004">
    <property type="protein sequence ID" value="MBN9672212.1"/>
    <property type="molecule type" value="Genomic_DNA"/>
</dbReference>
<dbReference type="Pfam" id="PF16220">
    <property type="entry name" value="DUF4880"/>
    <property type="match status" value="1"/>
</dbReference>
<dbReference type="Gene3D" id="3.55.50.30">
    <property type="match status" value="1"/>
</dbReference>
<dbReference type="Gene3D" id="2.60.120.1440">
    <property type="match status" value="1"/>
</dbReference>
<feature type="domain" description="FecR protein" evidence="2">
    <location>
        <begin position="114"/>
        <end position="201"/>
    </location>
</feature>
<evidence type="ECO:0000259" key="2">
    <source>
        <dbReference type="Pfam" id="PF04773"/>
    </source>
</evidence>
<evidence type="ECO:0000313" key="5">
    <source>
        <dbReference type="Proteomes" id="UP000664096"/>
    </source>
</evidence>
<gene>
    <name evidence="4" type="ORF">JF539_17800</name>
</gene>
<dbReference type="InterPro" id="IPR006860">
    <property type="entry name" value="FecR"/>
</dbReference>
<organism evidence="4 5">
    <name type="scientific">Roseibium aggregatum</name>
    <dbReference type="NCBI Taxonomy" id="187304"/>
    <lineage>
        <taxon>Bacteria</taxon>
        <taxon>Pseudomonadati</taxon>
        <taxon>Pseudomonadota</taxon>
        <taxon>Alphaproteobacteria</taxon>
        <taxon>Hyphomicrobiales</taxon>
        <taxon>Stappiaceae</taxon>
        <taxon>Roseibium</taxon>
    </lineage>
</organism>
<protein>
    <submittedName>
        <fullName evidence="4">FecR family protein</fullName>
    </submittedName>
</protein>
<dbReference type="GO" id="GO:0016989">
    <property type="term" value="F:sigma factor antagonist activity"/>
    <property type="evidence" value="ECO:0007669"/>
    <property type="project" value="TreeGrafter"/>
</dbReference>
<evidence type="ECO:0000259" key="3">
    <source>
        <dbReference type="Pfam" id="PF16220"/>
    </source>
</evidence>
<evidence type="ECO:0000313" key="4">
    <source>
        <dbReference type="EMBL" id="MBN9672212.1"/>
    </source>
</evidence>
<evidence type="ECO:0000256" key="1">
    <source>
        <dbReference type="SAM" id="Phobius"/>
    </source>
</evidence>
<dbReference type="PIRSF" id="PIRSF018266">
    <property type="entry name" value="FecR"/>
    <property type="match status" value="1"/>
</dbReference>
<dbReference type="PANTHER" id="PTHR30273">
    <property type="entry name" value="PERIPLASMIC SIGNAL SENSOR AND SIGMA FACTOR ACTIVATOR FECR-RELATED"/>
    <property type="match status" value="1"/>
</dbReference>
<dbReference type="InterPro" id="IPR012373">
    <property type="entry name" value="Ferrdict_sens_TM"/>
</dbReference>
<keyword evidence="1" id="KW-0812">Transmembrane</keyword>
<keyword evidence="1" id="KW-1133">Transmembrane helix</keyword>
<feature type="domain" description="FecR N-terminal" evidence="3">
    <location>
        <begin position="15"/>
        <end position="57"/>
    </location>
</feature>
<dbReference type="InterPro" id="IPR032623">
    <property type="entry name" value="FecR_N"/>
</dbReference>
<name>A0A939EFC9_9HYPH</name>
<feature type="transmembrane region" description="Helical" evidence="1">
    <location>
        <begin position="84"/>
        <end position="107"/>
    </location>
</feature>
<keyword evidence="1" id="KW-0472">Membrane</keyword>
<proteinExistence type="predicted"/>
<dbReference type="PANTHER" id="PTHR30273:SF2">
    <property type="entry name" value="PROTEIN FECR"/>
    <property type="match status" value="1"/>
</dbReference>
<dbReference type="Pfam" id="PF04773">
    <property type="entry name" value="FecR"/>
    <property type="match status" value="1"/>
</dbReference>
<dbReference type="AlphaFoldDB" id="A0A939EFC9"/>
<dbReference type="RefSeq" id="WP_207142072.1">
    <property type="nucleotide sequence ID" value="NZ_JAEKJZ010000004.1"/>
</dbReference>
<comment type="caution">
    <text evidence="4">The sequence shown here is derived from an EMBL/GenBank/DDBJ whole genome shotgun (WGS) entry which is preliminary data.</text>
</comment>
<accession>A0A939EFC9</accession>
<dbReference type="Proteomes" id="UP000664096">
    <property type="component" value="Unassembled WGS sequence"/>
</dbReference>